<dbReference type="EMBL" id="NBSK02000001">
    <property type="protein sequence ID" value="KAJ0227233.1"/>
    <property type="molecule type" value="Genomic_DNA"/>
</dbReference>
<dbReference type="SUPFAM" id="SSF57756">
    <property type="entry name" value="Retrovirus zinc finger-like domains"/>
    <property type="match status" value="1"/>
</dbReference>
<proteinExistence type="predicted"/>
<dbReference type="GO" id="GO:0003676">
    <property type="term" value="F:nucleic acid binding"/>
    <property type="evidence" value="ECO:0007669"/>
    <property type="project" value="InterPro"/>
</dbReference>
<protein>
    <recommendedName>
        <fullName evidence="2">CCHC-type domain-containing protein</fullName>
    </recommendedName>
</protein>
<accession>A0A9R1WNA4</accession>
<dbReference type="Gene3D" id="4.10.60.10">
    <property type="entry name" value="Zinc finger, CCHC-type"/>
    <property type="match status" value="1"/>
</dbReference>
<dbReference type="PROSITE" id="PS50158">
    <property type="entry name" value="ZF_CCHC"/>
    <property type="match status" value="1"/>
</dbReference>
<dbReference type="GO" id="GO:0008270">
    <property type="term" value="F:zinc ion binding"/>
    <property type="evidence" value="ECO:0007669"/>
    <property type="project" value="UniProtKB-KW"/>
</dbReference>
<organism evidence="3 4">
    <name type="scientific">Lactuca sativa</name>
    <name type="common">Garden lettuce</name>
    <dbReference type="NCBI Taxonomy" id="4236"/>
    <lineage>
        <taxon>Eukaryota</taxon>
        <taxon>Viridiplantae</taxon>
        <taxon>Streptophyta</taxon>
        <taxon>Embryophyta</taxon>
        <taxon>Tracheophyta</taxon>
        <taxon>Spermatophyta</taxon>
        <taxon>Magnoliopsida</taxon>
        <taxon>eudicotyledons</taxon>
        <taxon>Gunneridae</taxon>
        <taxon>Pentapetalae</taxon>
        <taxon>asterids</taxon>
        <taxon>campanulids</taxon>
        <taxon>Asterales</taxon>
        <taxon>Asteraceae</taxon>
        <taxon>Cichorioideae</taxon>
        <taxon>Cichorieae</taxon>
        <taxon>Lactucinae</taxon>
        <taxon>Lactuca</taxon>
    </lineage>
</organism>
<dbReference type="Proteomes" id="UP000235145">
    <property type="component" value="Unassembled WGS sequence"/>
</dbReference>
<evidence type="ECO:0000313" key="3">
    <source>
        <dbReference type="EMBL" id="KAJ0227233.1"/>
    </source>
</evidence>
<feature type="domain" description="CCHC-type" evidence="2">
    <location>
        <begin position="85"/>
        <end position="100"/>
    </location>
</feature>
<reference evidence="3 4" key="1">
    <citation type="journal article" date="2017" name="Nat. Commun.">
        <title>Genome assembly with in vitro proximity ligation data and whole-genome triplication in lettuce.</title>
        <authorList>
            <person name="Reyes-Chin-Wo S."/>
            <person name="Wang Z."/>
            <person name="Yang X."/>
            <person name="Kozik A."/>
            <person name="Arikit S."/>
            <person name="Song C."/>
            <person name="Xia L."/>
            <person name="Froenicke L."/>
            <person name="Lavelle D.O."/>
            <person name="Truco M.J."/>
            <person name="Xia R."/>
            <person name="Zhu S."/>
            <person name="Xu C."/>
            <person name="Xu H."/>
            <person name="Xu X."/>
            <person name="Cox K."/>
            <person name="Korf I."/>
            <person name="Meyers B.C."/>
            <person name="Michelmore R.W."/>
        </authorList>
    </citation>
    <scope>NUCLEOTIDE SEQUENCE [LARGE SCALE GENOMIC DNA]</scope>
    <source>
        <strain evidence="4">cv. Salinas</strain>
        <tissue evidence="3">Seedlings</tissue>
    </source>
</reference>
<gene>
    <name evidence="3" type="ORF">LSAT_V11C100029810</name>
</gene>
<keyword evidence="1" id="KW-0479">Metal-binding</keyword>
<evidence type="ECO:0000256" key="1">
    <source>
        <dbReference type="PROSITE-ProRule" id="PRU00047"/>
    </source>
</evidence>
<keyword evidence="1" id="KW-0862">Zinc</keyword>
<evidence type="ECO:0000259" key="2">
    <source>
        <dbReference type="PROSITE" id="PS50158"/>
    </source>
</evidence>
<name>A0A9R1WNA4_LACSA</name>
<keyword evidence="1" id="KW-0863">Zinc-finger</keyword>
<dbReference type="AlphaFoldDB" id="A0A9R1WNA4"/>
<dbReference type="InterPro" id="IPR036875">
    <property type="entry name" value="Znf_CCHC_sf"/>
</dbReference>
<keyword evidence="4" id="KW-1185">Reference proteome</keyword>
<comment type="caution">
    <text evidence="3">The sequence shown here is derived from an EMBL/GenBank/DDBJ whole genome shotgun (WGS) entry which is preliminary data.</text>
</comment>
<dbReference type="InterPro" id="IPR001878">
    <property type="entry name" value="Znf_CCHC"/>
</dbReference>
<sequence length="134" mass="14987">MVTPEDKYIWGLASAVQGLVIASRPSTFNSAKQLANQLEVPKGKCNFHHLGNYREVIYNKCNMRGQISRYYRRTPNTTAQGSRNCFKCNQPGNFRKDCPQLKNQGGNGRALMITTGDALPELLIVIGTFHINNV</sequence>
<evidence type="ECO:0000313" key="4">
    <source>
        <dbReference type="Proteomes" id="UP000235145"/>
    </source>
</evidence>